<evidence type="ECO:0000256" key="1">
    <source>
        <dbReference type="SAM" id="Phobius"/>
    </source>
</evidence>
<dbReference type="InterPro" id="IPR050490">
    <property type="entry name" value="Bact_solute-bd_prot1"/>
</dbReference>
<dbReference type="Proteomes" id="UP000179352">
    <property type="component" value="Unassembled WGS sequence"/>
</dbReference>
<proteinExistence type="predicted"/>
<accession>A0A1F6WV40</accession>
<name>A0A1F6WV40_9BACT</name>
<dbReference type="AlphaFoldDB" id="A0A1F6WV40"/>
<dbReference type="Gene3D" id="3.40.190.10">
    <property type="entry name" value="Periplasmic binding protein-like II"/>
    <property type="match status" value="1"/>
</dbReference>
<dbReference type="EMBL" id="MFUU01000019">
    <property type="protein sequence ID" value="OGI85752.1"/>
    <property type="molecule type" value="Genomic_DNA"/>
</dbReference>
<dbReference type="PANTHER" id="PTHR43649">
    <property type="entry name" value="ARABINOSE-BINDING PROTEIN-RELATED"/>
    <property type="match status" value="1"/>
</dbReference>
<evidence type="ECO:0000313" key="2">
    <source>
        <dbReference type="EMBL" id="OGI85752.1"/>
    </source>
</evidence>
<reference evidence="2 3" key="1">
    <citation type="journal article" date="2016" name="Nat. Commun.">
        <title>Thousands of microbial genomes shed light on interconnected biogeochemical processes in an aquifer system.</title>
        <authorList>
            <person name="Anantharaman K."/>
            <person name="Brown C.T."/>
            <person name="Hug L.A."/>
            <person name="Sharon I."/>
            <person name="Castelle C.J."/>
            <person name="Probst A.J."/>
            <person name="Thomas B.C."/>
            <person name="Singh A."/>
            <person name="Wilkins M.J."/>
            <person name="Karaoz U."/>
            <person name="Brodie E.L."/>
            <person name="Williams K.H."/>
            <person name="Hubbard S.S."/>
            <person name="Banfield J.F."/>
        </authorList>
    </citation>
    <scope>NUCLEOTIDE SEQUENCE [LARGE SCALE GENOMIC DNA]</scope>
</reference>
<keyword evidence="1" id="KW-1133">Transmembrane helix</keyword>
<keyword evidence="1" id="KW-0812">Transmembrane</keyword>
<feature type="transmembrane region" description="Helical" evidence="1">
    <location>
        <begin position="7"/>
        <end position="28"/>
    </location>
</feature>
<dbReference type="InterPro" id="IPR006059">
    <property type="entry name" value="SBP"/>
</dbReference>
<protein>
    <recommendedName>
        <fullName evidence="4">Sugar ABC transporter substrate-binding protein</fullName>
    </recommendedName>
</protein>
<evidence type="ECO:0008006" key="4">
    <source>
        <dbReference type="Google" id="ProtNLM"/>
    </source>
</evidence>
<dbReference type="PANTHER" id="PTHR43649:SF12">
    <property type="entry name" value="DIACETYLCHITOBIOSE BINDING PROTEIN DASA"/>
    <property type="match status" value="1"/>
</dbReference>
<evidence type="ECO:0000313" key="3">
    <source>
        <dbReference type="Proteomes" id="UP000179352"/>
    </source>
</evidence>
<dbReference type="Pfam" id="PF13416">
    <property type="entry name" value="SBP_bac_8"/>
    <property type="match status" value="1"/>
</dbReference>
<dbReference type="SUPFAM" id="SSF53850">
    <property type="entry name" value="Periplasmic binding protein-like II"/>
    <property type="match status" value="1"/>
</dbReference>
<keyword evidence="1" id="KW-0472">Membrane</keyword>
<gene>
    <name evidence="2" type="ORF">A3A01_00165</name>
</gene>
<organism evidence="2 3">
    <name type="scientific">Candidatus Nomurabacteria bacterium RIFCSPLOWO2_01_FULL_39_17</name>
    <dbReference type="NCBI Taxonomy" id="1801770"/>
    <lineage>
        <taxon>Bacteria</taxon>
        <taxon>Candidatus Nomuraibacteriota</taxon>
    </lineage>
</organism>
<sequence>MKGNFQIILIVVFLVAAVFGVLVFSGAIPLGDKANQAGGLGTVILWGTTPASVMAPLIDSFNGVNPSFVVRYVQKFSDTFDKDLLKALAAGAGPDLFFIPSDLAFSYNDKIFTIPYTSFPLTSFKNNFAGAGEVFLTQKGILALPLTIDPLVMYYSRSMLDSNGFVYPPKYWDELVDFVPKLTQKDDSGKIIKSAFALGQFANILHAKDILATLFMQTGNPIIIAQDGSFYSALNNSTGKYNLGSVLQFYTNFADSLKDVYSWNRSLPNSQDAFSAENLAFYFGFASELKSLVDKNPNQNFLVAPIPQIKNANFKLTSARVIGLAISSFSKNFNTAFLAANLMATGDFTSQFIKALNVAPARLNLLKEVPANVFSPTFYTSALYARSWLDPSPTDTDQIFRGMVEKVLSNEISANGAVGDADSKLRLLLVK</sequence>
<dbReference type="STRING" id="1801770.A3A01_00165"/>
<comment type="caution">
    <text evidence="2">The sequence shown here is derived from an EMBL/GenBank/DDBJ whole genome shotgun (WGS) entry which is preliminary data.</text>
</comment>